<evidence type="ECO:0008006" key="5">
    <source>
        <dbReference type="Google" id="ProtNLM"/>
    </source>
</evidence>
<keyword evidence="4" id="KW-1185">Reference proteome</keyword>
<protein>
    <recommendedName>
        <fullName evidence="5">DUF4386 domain-containing protein</fullName>
    </recommendedName>
</protein>
<keyword evidence="2" id="KW-0812">Transmembrane</keyword>
<evidence type="ECO:0000256" key="1">
    <source>
        <dbReference type="SAM" id="MobiDB-lite"/>
    </source>
</evidence>
<comment type="caution">
    <text evidence="3">The sequence shown here is derived from an EMBL/GenBank/DDBJ whole genome shotgun (WGS) entry which is preliminary data.</text>
</comment>
<feature type="region of interest" description="Disordered" evidence="1">
    <location>
        <begin position="142"/>
        <end position="177"/>
    </location>
</feature>
<evidence type="ECO:0000313" key="3">
    <source>
        <dbReference type="EMBL" id="MBU8865774.1"/>
    </source>
</evidence>
<keyword evidence="2" id="KW-1133">Transmembrane helix</keyword>
<accession>A0ABS6I5S1</accession>
<sequence length="177" mass="18311">MTIVLLLIVLGFVAMTSIAGGAALALGSWLGPERLGLPAEIQLPAEYLEGSPFSTYLVPGILLACVVGGLHTAAFVLLLRRSSLASPATTIAAYSILVWIFVQMSLIPFSALQAVYFGAGLAELGLLLLLLGAVPGLGRQNGMRGVGQDGPRGRTLGPVGRNRAAVGSPHDRQEHSA</sequence>
<feature type="transmembrane region" description="Helical" evidence="2">
    <location>
        <begin position="115"/>
        <end position="134"/>
    </location>
</feature>
<evidence type="ECO:0000256" key="2">
    <source>
        <dbReference type="SAM" id="Phobius"/>
    </source>
</evidence>
<reference evidence="3 4" key="1">
    <citation type="submission" date="2021-06" db="EMBL/GenBank/DDBJ databases">
        <authorList>
            <person name="Jeong J.W."/>
        </authorList>
    </citation>
    <scope>NUCLEOTIDE SEQUENCE [LARGE SCALE GENOMIC DNA]</scope>
    <source>
        <strain evidence="3 4">MMS21-TAE1-1</strain>
    </source>
</reference>
<feature type="transmembrane region" description="Helical" evidence="2">
    <location>
        <begin position="91"/>
        <end position="109"/>
    </location>
</feature>
<dbReference type="Proteomes" id="UP000824166">
    <property type="component" value="Unassembled WGS sequence"/>
</dbReference>
<feature type="transmembrane region" description="Helical" evidence="2">
    <location>
        <begin position="56"/>
        <end position="79"/>
    </location>
</feature>
<evidence type="ECO:0000313" key="4">
    <source>
        <dbReference type="Proteomes" id="UP000824166"/>
    </source>
</evidence>
<keyword evidence="2" id="KW-0472">Membrane</keyword>
<dbReference type="EMBL" id="JAHOPC010000002">
    <property type="protein sequence ID" value="MBU8865774.1"/>
    <property type="molecule type" value="Genomic_DNA"/>
</dbReference>
<organism evidence="3 4">
    <name type="scientific">Paenarthrobacter aromaticivorans</name>
    <dbReference type="NCBI Taxonomy" id="2849150"/>
    <lineage>
        <taxon>Bacteria</taxon>
        <taxon>Bacillati</taxon>
        <taxon>Actinomycetota</taxon>
        <taxon>Actinomycetes</taxon>
        <taxon>Micrococcales</taxon>
        <taxon>Micrococcaceae</taxon>
        <taxon>Paenarthrobacter</taxon>
    </lineage>
</organism>
<name>A0ABS6I5S1_9MICC</name>
<proteinExistence type="predicted"/>
<gene>
    <name evidence="3" type="ORF">KSW38_05655</name>
</gene>
<dbReference type="RefSeq" id="WP_216923608.1">
    <property type="nucleotide sequence ID" value="NZ_JAHOPC010000002.1"/>
</dbReference>